<organism evidence="4 5">
    <name type="scientific">Candidatus Nucleicultrix amoebiphila FS5</name>
    <dbReference type="NCBI Taxonomy" id="1414854"/>
    <lineage>
        <taxon>Bacteria</taxon>
        <taxon>Pseudomonadati</taxon>
        <taxon>Pseudomonadota</taxon>
        <taxon>Alphaproteobacteria</taxon>
        <taxon>Holosporales</taxon>
        <taxon>Candidatus Nucleicultricaceae</taxon>
        <taxon>Candidatus Nucleicultrix</taxon>
    </lineage>
</organism>
<proteinExistence type="predicted"/>
<dbReference type="PANTHER" id="PTHR43080">
    <property type="entry name" value="CBS DOMAIN-CONTAINING PROTEIN CBSX3, MITOCHONDRIAL"/>
    <property type="match status" value="1"/>
</dbReference>
<dbReference type="Proteomes" id="UP000237351">
    <property type="component" value="Chromosome"/>
</dbReference>
<keyword evidence="5" id="KW-1185">Reference proteome</keyword>
<dbReference type="EMBL" id="CP008743">
    <property type="protein sequence ID" value="ARN85413.1"/>
    <property type="molecule type" value="Genomic_DNA"/>
</dbReference>
<feature type="domain" description="CBS" evidence="3">
    <location>
        <begin position="72"/>
        <end position="129"/>
    </location>
</feature>
<reference evidence="4 5" key="1">
    <citation type="submission" date="2014-06" db="EMBL/GenBank/DDBJ databases">
        <title>The genome of the endonuclear symbiont Nucleicultrix amoebiphila.</title>
        <authorList>
            <person name="Schulz F."/>
            <person name="Horn M."/>
        </authorList>
    </citation>
    <scope>NUCLEOTIDE SEQUENCE [LARGE SCALE GENOMIC DNA]</scope>
    <source>
        <strain evidence="4 5">FS5</strain>
    </source>
</reference>
<dbReference type="Gene3D" id="3.10.580.10">
    <property type="entry name" value="CBS-domain"/>
    <property type="match status" value="1"/>
</dbReference>
<dbReference type="InterPro" id="IPR000644">
    <property type="entry name" value="CBS_dom"/>
</dbReference>
<dbReference type="PROSITE" id="PS51371">
    <property type="entry name" value="CBS"/>
    <property type="match status" value="2"/>
</dbReference>
<dbReference type="KEGG" id="naf:GQ61_09085"/>
<sequence length="140" mass="15587">MKVKNIMTRKVDFVSPEITVAEAARHMRKLNIGFLLVAENDRLIGTLTDRDIVITAVAMGKDVNKTLVRHVMSVGVLYCSEDDDIEEAAHNLGRNQVQRMPVLNDEKRLVGVISLCDLCVKGSKHAGAEALYEISQRAFH</sequence>
<evidence type="ECO:0000256" key="2">
    <source>
        <dbReference type="PROSITE-ProRule" id="PRU00703"/>
    </source>
</evidence>
<name>A0A1W6N6E1_9PROT</name>
<dbReference type="InterPro" id="IPR051257">
    <property type="entry name" value="Diverse_CBS-Domain"/>
</dbReference>
<keyword evidence="1 2" id="KW-0129">CBS domain</keyword>
<dbReference type="Pfam" id="PF00571">
    <property type="entry name" value="CBS"/>
    <property type="match status" value="2"/>
</dbReference>
<feature type="domain" description="CBS" evidence="3">
    <location>
        <begin position="7"/>
        <end position="63"/>
    </location>
</feature>
<accession>A0A1W6N6E1</accession>
<gene>
    <name evidence="4" type="ORF">GQ61_09085</name>
</gene>
<dbReference type="RefSeq" id="WP_085784982.1">
    <property type="nucleotide sequence ID" value="NZ_CP008743.1"/>
</dbReference>
<evidence type="ECO:0000256" key="1">
    <source>
        <dbReference type="ARBA" id="ARBA00023122"/>
    </source>
</evidence>
<dbReference type="InterPro" id="IPR046342">
    <property type="entry name" value="CBS_dom_sf"/>
</dbReference>
<dbReference type="STRING" id="1414854.GQ61_09085"/>
<protein>
    <recommendedName>
        <fullName evidence="3">CBS domain-containing protein</fullName>
    </recommendedName>
</protein>
<dbReference type="CDD" id="cd04622">
    <property type="entry name" value="CBS_pair_HRP1_like"/>
    <property type="match status" value="1"/>
</dbReference>
<dbReference type="SUPFAM" id="SSF54631">
    <property type="entry name" value="CBS-domain pair"/>
    <property type="match status" value="1"/>
</dbReference>
<dbReference type="AlphaFoldDB" id="A0A1W6N6E1"/>
<dbReference type="PANTHER" id="PTHR43080:SF2">
    <property type="entry name" value="CBS DOMAIN-CONTAINING PROTEIN"/>
    <property type="match status" value="1"/>
</dbReference>
<dbReference type="OrthoDB" id="9802114at2"/>
<evidence type="ECO:0000259" key="3">
    <source>
        <dbReference type="PROSITE" id="PS51371"/>
    </source>
</evidence>
<evidence type="ECO:0000313" key="4">
    <source>
        <dbReference type="EMBL" id="ARN85413.1"/>
    </source>
</evidence>
<dbReference type="SMART" id="SM00116">
    <property type="entry name" value="CBS"/>
    <property type="match status" value="2"/>
</dbReference>
<evidence type="ECO:0000313" key="5">
    <source>
        <dbReference type="Proteomes" id="UP000237351"/>
    </source>
</evidence>